<organism evidence="2">
    <name type="scientific">Arion vulgaris</name>
    <dbReference type="NCBI Taxonomy" id="1028688"/>
    <lineage>
        <taxon>Eukaryota</taxon>
        <taxon>Metazoa</taxon>
        <taxon>Spiralia</taxon>
        <taxon>Lophotrochozoa</taxon>
        <taxon>Mollusca</taxon>
        <taxon>Gastropoda</taxon>
        <taxon>Heterobranchia</taxon>
        <taxon>Euthyneura</taxon>
        <taxon>Panpulmonata</taxon>
        <taxon>Eupulmonata</taxon>
        <taxon>Stylommatophora</taxon>
        <taxon>Helicina</taxon>
        <taxon>Arionoidea</taxon>
        <taxon>Arionidae</taxon>
        <taxon>Arion</taxon>
    </lineage>
</organism>
<sequence>VNSGQSQGQPTNKAKFTLQLRSLQKRVQNITFKDKDQQKHLDELKKKIQDLEVESSGKKVSGELDSSLALISKE</sequence>
<reference evidence="2" key="1">
    <citation type="submission" date="2014-12" db="EMBL/GenBank/DDBJ databases">
        <title>Insight into the proteome of Arion vulgaris.</title>
        <authorList>
            <person name="Aradska J."/>
            <person name="Bulat T."/>
            <person name="Smidak R."/>
            <person name="Sarate P."/>
            <person name="Gangsoo J."/>
            <person name="Sialana F."/>
            <person name="Bilban M."/>
            <person name="Lubec G."/>
        </authorList>
    </citation>
    <scope>NUCLEOTIDE SEQUENCE</scope>
    <source>
        <tissue evidence="2">Skin</tissue>
    </source>
</reference>
<keyword evidence="1" id="KW-0175">Coiled coil</keyword>
<accession>A0A0B6YQ74</accession>
<gene>
    <name evidence="2" type="primary">ORF32626</name>
</gene>
<name>A0A0B6YQ74_9EUPU</name>
<evidence type="ECO:0000313" key="2">
    <source>
        <dbReference type="EMBL" id="CEK58302.1"/>
    </source>
</evidence>
<feature type="coiled-coil region" evidence="1">
    <location>
        <begin position="34"/>
        <end position="61"/>
    </location>
</feature>
<feature type="non-terminal residue" evidence="2">
    <location>
        <position position="74"/>
    </location>
</feature>
<dbReference type="EMBL" id="HACG01011437">
    <property type="protein sequence ID" value="CEK58302.1"/>
    <property type="molecule type" value="Transcribed_RNA"/>
</dbReference>
<proteinExistence type="predicted"/>
<dbReference type="AlphaFoldDB" id="A0A0B6YQ74"/>
<feature type="non-terminal residue" evidence="2">
    <location>
        <position position="1"/>
    </location>
</feature>
<evidence type="ECO:0000256" key="1">
    <source>
        <dbReference type="SAM" id="Coils"/>
    </source>
</evidence>
<protein>
    <submittedName>
        <fullName evidence="2">Uncharacterized protein</fullName>
    </submittedName>
</protein>